<dbReference type="InterPro" id="IPR001387">
    <property type="entry name" value="Cro/C1-type_HTH"/>
</dbReference>
<evidence type="ECO:0000259" key="1">
    <source>
        <dbReference type="Pfam" id="PF01381"/>
    </source>
</evidence>
<accession>A0A369PYY2</accession>
<dbReference type="RefSeq" id="WP_115403373.1">
    <property type="nucleotide sequence ID" value="NZ_QPKV01000005.1"/>
</dbReference>
<dbReference type="CDD" id="cd00093">
    <property type="entry name" value="HTH_XRE"/>
    <property type="match status" value="1"/>
</dbReference>
<dbReference type="SUPFAM" id="SSF47413">
    <property type="entry name" value="lambda repressor-like DNA-binding domains"/>
    <property type="match status" value="1"/>
</dbReference>
<dbReference type="Proteomes" id="UP000253961">
    <property type="component" value="Unassembled WGS sequence"/>
</dbReference>
<name>A0A369PYY2_9SPHI</name>
<dbReference type="Gene3D" id="1.10.260.40">
    <property type="entry name" value="lambda repressor-like DNA-binding domains"/>
    <property type="match status" value="1"/>
</dbReference>
<sequence length="183" mass="22106">MKTNRRNKEIQETDFSKFTEEELTDAFVFPSEEKLTDEEKKVESDFWAARRIQFKNRTPIQQIYGDLLRLKFQLEDYIGSDQYKEQLNFGYFLNEYVSRQDKKDKEFADEVDVTPAVLSQYINNHRKPKDEFVIRLELHSNGMIPAISWFKVIQKDKEHEIMTNQDLRREESKHVKNRLELVY</sequence>
<organism evidence="2 3">
    <name type="scientific">Pedobacter chinensis</name>
    <dbReference type="NCBI Taxonomy" id="2282421"/>
    <lineage>
        <taxon>Bacteria</taxon>
        <taxon>Pseudomonadati</taxon>
        <taxon>Bacteroidota</taxon>
        <taxon>Sphingobacteriia</taxon>
        <taxon>Sphingobacteriales</taxon>
        <taxon>Sphingobacteriaceae</taxon>
        <taxon>Pedobacter</taxon>
    </lineage>
</organism>
<dbReference type="Pfam" id="PF01381">
    <property type="entry name" value="HTH_3"/>
    <property type="match status" value="1"/>
</dbReference>
<keyword evidence="3" id="KW-1185">Reference proteome</keyword>
<evidence type="ECO:0000313" key="3">
    <source>
        <dbReference type="Proteomes" id="UP000253961"/>
    </source>
</evidence>
<proteinExistence type="predicted"/>
<feature type="domain" description="HTH cro/C1-type" evidence="1">
    <location>
        <begin position="103"/>
        <end position="137"/>
    </location>
</feature>
<dbReference type="GO" id="GO:0003677">
    <property type="term" value="F:DNA binding"/>
    <property type="evidence" value="ECO:0007669"/>
    <property type="project" value="InterPro"/>
</dbReference>
<comment type="caution">
    <text evidence="2">The sequence shown here is derived from an EMBL/GenBank/DDBJ whole genome shotgun (WGS) entry which is preliminary data.</text>
</comment>
<evidence type="ECO:0000313" key="2">
    <source>
        <dbReference type="EMBL" id="RDC55909.1"/>
    </source>
</evidence>
<dbReference type="InterPro" id="IPR010982">
    <property type="entry name" value="Lambda_DNA-bd_dom_sf"/>
</dbReference>
<dbReference type="AlphaFoldDB" id="A0A369PYY2"/>
<dbReference type="OrthoDB" id="1493507at2"/>
<gene>
    <name evidence="2" type="ORF">DU508_13650</name>
</gene>
<dbReference type="EMBL" id="QPKV01000005">
    <property type="protein sequence ID" value="RDC55909.1"/>
    <property type="molecule type" value="Genomic_DNA"/>
</dbReference>
<reference evidence="2 3" key="1">
    <citation type="submission" date="2018-07" db="EMBL/GenBank/DDBJ databases">
        <title>Pedobacter sp. nov., isolated from soil.</title>
        <authorList>
            <person name="Zhou L.Y."/>
            <person name="Du Z.J."/>
        </authorList>
    </citation>
    <scope>NUCLEOTIDE SEQUENCE [LARGE SCALE GENOMIC DNA]</scope>
    <source>
        <strain evidence="2 3">JDX94</strain>
    </source>
</reference>
<protein>
    <submittedName>
        <fullName evidence="2">XRE family transcriptional regulator</fullName>
    </submittedName>
</protein>